<keyword evidence="10" id="KW-1185">Reference proteome</keyword>
<dbReference type="PANTHER" id="PTHR12185">
    <property type="entry name" value="SID1 TRANSMEMBRANE FAMILY MEMEBER"/>
    <property type="match status" value="1"/>
</dbReference>
<keyword evidence="4" id="KW-0732">Signal</keyword>
<evidence type="ECO:0000313" key="9">
    <source>
        <dbReference type="EMBL" id="CAH2209029.1"/>
    </source>
</evidence>
<dbReference type="EMBL" id="CAKXAJ010005112">
    <property type="protein sequence ID" value="CAH2209029.1"/>
    <property type="molecule type" value="Genomic_DNA"/>
</dbReference>
<gene>
    <name evidence="9" type="primary">jg553</name>
    <name evidence="9" type="ORF">PAEG_LOCUS1455</name>
</gene>
<evidence type="ECO:0000256" key="5">
    <source>
        <dbReference type="ARBA" id="ARBA00022989"/>
    </source>
</evidence>
<reference evidence="9" key="1">
    <citation type="submission" date="2022-03" db="EMBL/GenBank/DDBJ databases">
        <authorList>
            <person name="Lindestad O."/>
        </authorList>
    </citation>
    <scope>NUCLEOTIDE SEQUENCE</scope>
</reference>
<dbReference type="Proteomes" id="UP000838756">
    <property type="component" value="Unassembled WGS sequence"/>
</dbReference>
<dbReference type="GO" id="GO:0005764">
    <property type="term" value="C:lysosome"/>
    <property type="evidence" value="ECO:0007669"/>
    <property type="project" value="TreeGrafter"/>
</dbReference>
<sequence>MSYLTSSDLIYQTGDQDVCYYNFLCAHPLGILADFNHVYSNIGYVILGLVFMAQIRCRRKFRNINNQELGIPEHRGLLYSMGLALVMEGLLSGCYHLCPNKMNFQFDSSFMYVIAVLCMIKLYQSRHADVNASAHTTFMLLALLMAI</sequence>
<dbReference type="OrthoDB" id="416618at2759"/>
<keyword evidence="5 8" id="KW-1133">Transmembrane helix</keyword>
<dbReference type="GO" id="GO:0005886">
    <property type="term" value="C:plasma membrane"/>
    <property type="evidence" value="ECO:0007669"/>
    <property type="project" value="TreeGrafter"/>
</dbReference>
<evidence type="ECO:0000256" key="1">
    <source>
        <dbReference type="ARBA" id="ARBA00004141"/>
    </source>
</evidence>
<comment type="caution">
    <text evidence="9">The sequence shown here is derived from an EMBL/GenBank/DDBJ whole genome shotgun (WGS) entry which is preliminary data.</text>
</comment>
<evidence type="ECO:0000256" key="4">
    <source>
        <dbReference type="ARBA" id="ARBA00022729"/>
    </source>
</evidence>
<evidence type="ECO:0000256" key="8">
    <source>
        <dbReference type="SAM" id="Phobius"/>
    </source>
</evidence>
<proteinExistence type="inferred from homology"/>
<organism evidence="9 10">
    <name type="scientific">Pararge aegeria aegeria</name>
    <dbReference type="NCBI Taxonomy" id="348720"/>
    <lineage>
        <taxon>Eukaryota</taxon>
        <taxon>Metazoa</taxon>
        <taxon>Ecdysozoa</taxon>
        <taxon>Arthropoda</taxon>
        <taxon>Hexapoda</taxon>
        <taxon>Insecta</taxon>
        <taxon>Pterygota</taxon>
        <taxon>Neoptera</taxon>
        <taxon>Endopterygota</taxon>
        <taxon>Lepidoptera</taxon>
        <taxon>Glossata</taxon>
        <taxon>Ditrysia</taxon>
        <taxon>Papilionoidea</taxon>
        <taxon>Nymphalidae</taxon>
        <taxon>Satyrinae</taxon>
        <taxon>Satyrini</taxon>
        <taxon>Parargina</taxon>
        <taxon>Pararge</taxon>
    </lineage>
</organism>
<keyword evidence="3 8" id="KW-0812">Transmembrane</keyword>
<protein>
    <submittedName>
        <fullName evidence="9">Jg553 protein</fullName>
    </submittedName>
</protein>
<dbReference type="Pfam" id="PF13965">
    <property type="entry name" value="SID-1_RNA_chan"/>
    <property type="match status" value="1"/>
</dbReference>
<dbReference type="GO" id="GO:0003725">
    <property type="term" value="F:double-stranded RNA binding"/>
    <property type="evidence" value="ECO:0007669"/>
    <property type="project" value="TreeGrafter"/>
</dbReference>
<evidence type="ECO:0000313" key="10">
    <source>
        <dbReference type="Proteomes" id="UP000838756"/>
    </source>
</evidence>
<accession>A0A8S4QHI5</accession>
<dbReference type="AlphaFoldDB" id="A0A8S4QHI5"/>
<keyword evidence="7" id="KW-0325">Glycoprotein</keyword>
<evidence type="ECO:0000256" key="3">
    <source>
        <dbReference type="ARBA" id="ARBA00022692"/>
    </source>
</evidence>
<evidence type="ECO:0000256" key="6">
    <source>
        <dbReference type="ARBA" id="ARBA00023136"/>
    </source>
</evidence>
<feature type="non-terminal residue" evidence="9">
    <location>
        <position position="1"/>
    </location>
</feature>
<evidence type="ECO:0000256" key="2">
    <source>
        <dbReference type="ARBA" id="ARBA00006618"/>
    </source>
</evidence>
<name>A0A8S4QHI5_9NEOP</name>
<evidence type="ECO:0000256" key="7">
    <source>
        <dbReference type="ARBA" id="ARBA00023180"/>
    </source>
</evidence>
<dbReference type="InterPro" id="IPR025958">
    <property type="entry name" value="SID1_TM_fam"/>
</dbReference>
<comment type="similarity">
    <text evidence="2">Belongs to the SID1 family.</text>
</comment>
<comment type="subcellular location">
    <subcellularLocation>
        <location evidence="1">Membrane</location>
        <topology evidence="1">Multi-pass membrane protein</topology>
    </subcellularLocation>
</comment>
<feature type="transmembrane region" description="Helical" evidence="8">
    <location>
        <begin position="38"/>
        <end position="55"/>
    </location>
</feature>
<dbReference type="GO" id="GO:0051033">
    <property type="term" value="F:RNA transmembrane transporter activity"/>
    <property type="evidence" value="ECO:0007669"/>
    <property type="project" value="TreeGrafter"/>
</dbReference>
<dbReference type="PANTHER" id="PTHR12185:SF14">
    <property type="entry name" value="CHOLESTEROL UPTAKE PROTEIN 1"/>
    <property type="match status" value="1"/>
</dbReference>
<keyword evidence="6 8" id="KW-0472">Membrane</keyword>